<comment type="caution">
    <text evidence="2">The sequence shown here is derived from an EMBL/GenBank/DDBJ whole genome shotgun (WGS) entry which is preliminary data.</text>
</comment>
<name>A0A9D5CNT9_9LILI</name>
<evidence type="ECO:0000313" key="3">
    <source>
        <dbReference type="Proteomes" id="UP001085076"/>
    </source>
</evidence>
<keyword evidence="3" id="KW-1185">Reference proteome</keyword>
<dbReference type="AlphaFoldDB" id="A0A9D5CNT9"/>
<feature type="region of interest" description="Disordered" evidence="1">
    <location>
        <begin position="1"/>
        <end position="22"/>
    </location>
</feature>
<dbReference type="EMBL" id="JAGGNH010000003">
    <property type="protein sequence ID" value="KAJ0976881.1"/>
    <property type="molecule type" value="Genomic_DNA"/>
</dbReference>
<gene>
    <name evidence="2" type="ORF">J5N97_012355</name>
</gene>
<accession>A0A9D5CNT9</accession>
<evidence type="ECO:0000256" key="1">
    <source>
        <dbReference type="SAM" id="MobiDB-lite"/>
    </source>
</evidence>
<evidence type="ECO:0000313" key="2">
    <source>
        <dbReference type="EMBL" id="KAJ0976881.1"/>
    </source>
</evidence>
<protein>
    <submittedName>
        <fullName evidence="2">Uncharacterized protein</fullName>
    </submittedName>
</protein>
<reference evidence="2" key="2">
    <citation type="journal article" date="2022" name="Hortic Res">
        <title>The genome of Dioscorea zingiberensis sheds light on the biosynthesis, origin and evolution of the medicinally important diosgenin saponins.</title>
        <authorList>
            <person name="Li Y."/>
            <person name="Tan C."/>
            <person name="Li Z."/>
            <person name="Guo J."/>
            <person name="Li S."/>
            <person name="Chen X."/>
            <person name="Wang C."/>
            <person name="Dai X."/>
            <person name="Yang H."/>
            <person name="Song W."/>
            <person name="Hou L."/>
            <person name="Xu J."/>
            <person name="Tong Z."/>
            <person name="Xu A."/>
            <person name="Yuan X."/>
            <person name="Wang W."/>
            <person name="Yang Q."/>
            <person name="Chen L."/>
            <person name="Sun Z."/>
            <person name="Wang K."/>
            <person name="Pan B."/>
            <person name="Chen J."/>
            <person name="Bao Y."/>
            <person name="Liu F."/>
            <person name="Qi X."/>
            <person name="Gang D.R."/>
            <person name="Wen J."/>
            <person name="Li J."/>
        </authorList>
    </citation>
    <scope>NUCLEOTIDE SEQUENCE</scope>
    <source>
        <strain evidence="2">Dzin_1.0</strain>
    </source>
</reference>
<reference evidence="2" key="1">
    <citation type="submission" date="2021-03" db="EMBL/GenBank/DDBJ databases">
        <authorList>
            <person name="Li Z."/>
            <person name="Yang C."/>
        </authorList>
    </citation>
    <scope>NUCLEOTIDE SEQUENCE</scope>
    <source>
        <strain evidence="2">Dzin_1.0</strain>
        <tissue evidence="2">Leaf</tissue>
    </source>
</reference>
<proteinExistence type="predicted"/>
<organism evidence="2 3">
    <name type="scientific">Dioscorea zingiberensis</name>
    <dbReference type="NCBI Taxonomy" id="325984"/>
    <lineage>
        <taxon>Eukaryota</taxon>
        <taxon>Viridiplantae</taxon>
        <taxon>Streptophyta</taxon>
        <taxon>Embryophyta</taxon>
        <taxon>Tracheophyta</taxon>
        <taxon>Spermatophyta</taxon>
        <taxon>Magnoliopsida</taxon>
        <taxon>Liliopsida</taxon>
        <taxon>Dioscoreales</taxon>
        <taxon>Dioscoreaceae</taxon>
        <taxon>Dioscorea</taxon>
    </lineage>
</organism>
<sequence>MSFPNLKPGLRDLTGQTSGGAGRWARLSDSSWLLFIRGLYVCSVEPTRKLHAAENDEKEVGPGWRGDTRELSMGRNLGRVRTGARAARWVNGRPGPIVSLVNRAGVALAGPNPDPEPVPALAFRARAMASAHVSLVRRLGPRYSSAYELPPMAKVRGMPFEHVTTEAAAEKQFSTPLARELIDRIHHIAGFFSSGNLCQDICCTVLLPWNVLDVPSME</sequence>
<dbReference type="Proteomes" id="UP001085076">
    <property type="component" value="Miscellaneous, Linkage group lg03"/>
</dbReference>